<dbReference type="EMBL" id="JAHCTB010000004">
    <property type="protein sequence ID" value="MBT0608356.1"/>
    <property type="molecule type" value="Genomic_DNA"/>
</dbReference>
<reference evidence="1 2" key="1">
    <citation type="submission" date="2021-05" db="EMBL/GenBank/DDBJ databases">
        <title>Aequorivita echinoideorum JCM 30378 genome.</title>
        <authorList>
            <person name="Zhang H."/>
            <person name="Li C."/>
        </authorList>
    </citation>
    <scope>NUCLEOTIDE SEQUENCE [LARGE SCALE GENOMIC DNA]</scope>
    <source>
        <strain evidence="1 2">JCM30378</strain>
    </source>
</reference>
<accession>A0ABS5S564</accession>
<gene>
    <name evidence="1" type="ORF">KIV10_09195</name>
</gene>
<sequence length="321" mass="35910">MHKYLFIILLLTIQIGFSNKIKNPIDPYPNFQQYSFKNFDFEDCDACGCSANGGSMGFSSMIDQNFVGLRYMYQSYQSRDGVFNNSPWVDENFNTLQAWGRVPLTDRVEVMALVPYHFNNRENMVGTQNIDGLGDITVMGFYTLLKPKMDTLPTQHKVQVGVGIKAPTGRYDSENNGSVNPSFQLGTGSWDYTVAGEYIVKRKNLGFNAMANYILKTENDKNYKFGNQFNYGGTVFYSLGSEKFTVVPQAGLAGELYAANEDFNEDVPLTEGDIFFGKVGVEMGINRFSLGLNAMLPITQNLTGGRVEANYRIGINLNYGL</sequence>
<dbReference type="Proteomes" id="UP001297092">
    <property type="component" value="Unassembled WGS sequence"/>
</dbReference>
<organism evidence="1 2">
    <name type="scientific">Aequorivita echinoideorum</name>
    <dbReference type="NCBI Taxonomy" id="1549647"/>
    <lineage>
        <taxon>Bacteria</taxon>
        <taxon>Pseudomonadati</taxon>
        <taxon>Bacteroidota</taxon>
        <taxon>Flavobacteriia</taxon>
        <taxon>Flavobacteriales</taxon>
        <taxon>Flavobacteriaceae</taxon>
        <taxon>Aequorivita</taxon>
    </lineage>
</organism>
<comment type="caution">
    <text evidence="1">The sequence shown here is derived from an EMBL/GenBank/DDBJ whole genome shotgun (WGS) entry which is preliminary data.</text>
</comment>
<evidence type="ECO:0000313" key="1">
    <source>
        <dbReference type="EMBL" id="MBT0608356.1"/>
    </source>
</evidence>
<evidence type="ECO:0000313" key="2">
    <source>
        <dbReference type="Proteomes" id="UP001297092"/>
    </source>
</evidence>
<keyword evidence="2" id="KW-1185">Reference proteome</keyword>
<protein>
    <submittedName>
        <fullName evidence="1">Transporter</fullName>
    </submittedName>
</protein>
<name>A0ABS5S564_9FLAO</name>
<proteinExistence type="predicted"/>